<reference evidence="1 2" key="1">
    <citation type="journal article" date="2023" name="bioRxiv">
        <title>Conserved and derived expression patterns and positive selection on dental genes reveal complex evolutionary context of ever-growing rodent molars.</title>
        <authorList>
            <person name="Calamari Z.T."/>
            <person name="Song A."/>
            <person name="Cohen E."/>
            <person name="Akter M."/>
            <person name="Roy R.D."/>
            <person name="Hallikas O."/>
            <person name="Christensen M.M."/>
            <person name="Li P."/>
            <person name="Marangoni P."/>
            <person name="Jernvall J."/>
            <person name="Klein O.D."/>
        </authorList>
    </citation>
    <scope>NUCLEOTIDE SEQUENCE [LARGE SCALE GENOMIC DNA]</scope>
    <source>
        <strain evidence="1">V071</strain>
    </source>
</reference>
<dbReference type="Proteomes" id="UP001488838">
    <property type="component" value="Unassembled WGS sequence"/>
</dbReference>
<dbReference type="AlphaFoldDB" id="A0AAW0HBX8"/>
<name>A0AAW0HBX8_MYOGA</name>
<dbReference type="EMBL" id="JBBHLL010000587">
    <property type="protein sequence ID" value="KAK7799856.1"/>
    <property type="molecule type" value="Genomic_DNA"/>
</dbReference>
<evidence type="ECO:0000313" key="2">
    <source>
        <dbReference type="Proteomes" id="UP001488838"/>
    </source>
</evidence>
<keyword evidence="2" id="KW-1185">Reference proteome</keyword>
<comment type="caution">
    <text evidence="1">The sequence shown here is derived from an EMBL/GenBank/DDBJ whole genome shotgun (WGS) entry which is preliminary data.</text>
</comment>
<organism evidence="1 2">
    <name type="scientific">Myodes glareolus</name>
    <name type="common">Bank vole</name>
    <name type="synonym">Clethrionomys glareolus</name>
    <dbReference type="NCBI Taxonomy" id="447135"/>
    <lineage>
        <taxon>Eukaryota</taxon>
        <taxon>Metazoa</taxon>
        <taxon>Chordata</taxon>
        <taxon>Craniata</taxon>
        <taxon>Vertebrata</taxon>
        <taxon>Euteleostomi</taxon>
        <taxon>Mammalia</taxon>
        <taxon>Eutheria</taxon>
        <taxon>Euarchontoglires</taxon>
        <taxon>Glires</taxon>
        <taxon>Rodentia</taxon>
        <taxon>Myomorpha</taxon>
        <taxon>Muroidea</taxon>
        <taxon>Cricetidae</taxon>
        <taxon>Arvicolinae</taxon>
        <taxon>Myodes</taxon>
    </lineage>
</organism>
<proteinExistence type="predicted"/>
<accession>A0AAW0HBX8</accession>
<gene>
    <name evidence="1" type="ORF">U0070_016275</name>
</gene>
<sequence length="39" mass="4653">MARNSGSQGHLSCSLSSFRAMFEMTWRRERIALRFMTWN</sequence>
<protein>
    <submittedName>
        <fullName evidence="1">Uncharacterized protein</fullName>
    </submittedName>
</protein>
<evidence type="ECO:0000313" key="1">
    <source>
        <dbReference type="EMBL" id="KAK7799856.1"/>
    </source>
</evidence>